<feature type="non-terminal residue" evidence="1">
    <location>
        <position position="158"/>
    </location>
</feature>
<dbReference type="AlphaFoldDB" id="A0A371D2V7"/>
<keyword evidence="2" id="KW-1185">Reference proteome</keyword>
<sequence>DAREADAFIAALRTATLEKSGLATEVLHRLRNPPRTPRVIEPVERAGIRMYLARGDASEANYADNRAAFMELHPDEALPSYDTVKKLVAELTGVTPLRTDMCEDTCVAFTGPFENCLECPRCKKPRYDPVEFERGRRIPRRTFATFPLGPQLQAMWAS</sequence>
<dbReference type="EMBL" id="KZ857423">
    <property type="protein sequence ID" value="RDX46888.1"/>
    <property type="molecule type" value="Genomic_DNA"/>
</dbReference>
<protein>
    <submittedName>
        <fullName evidence="1">Uncharacterized protein</fullName>
    </submittedName>
</protein>
<evidence type="ECO:0000313" key="1">
    <source>
        <dbReference type="EMBL" id="RDX46888.1"/>
    </source>
</evidence>
<proteinExistence type="predicted"/>
<evidence type="ECO:0000313" key="2">
    <source>
        <dbReference type="Proteomes" id="UP000256964"/>
    </source>
</evidence>
<name>A0A371D2V7_9APHY</name>
<organism evidence="1 2">
    <name type="scientific">Lentinus brumalis</name>
    <dbReference type="NCBI Taxonomy" id="2498619"/>
    <lineage>
        <taxon>Eukaryota</taxon>
        <taxon>Fungi</taxon>
        <taxon>Dikarya</taxon>
        <taxon>Basidiomycota</taxon>
        <taxon>Agaricomycotina</taxon>
        <taxon>Agaricomycetes</taxon>
        <taxon>Polyporales</taxon>
        <taxon>Polyporaceae</taxon>
        <taxon>Lentinus</taxon>
    </lineage>
</organism>
<dbReference type="Proteomes" id="UP000256964">
    <property type="component" value="Unassembled WGS sequence"/>
</dbReference>
<gene>
    <name evidence="1" type="ORF">OH76DRAFT_1299246</name>
</gene>
<reference evidence="1 2" key="1">
    <citation type="journal article" date="2018" name="Biotechnol. Biofuels">
        <title>Integrative visual omics of the white-rot fungus Polyporus brumalis exposes the biotechnological potential of its oxidative enzymes for delignifying raw plant biomass.</title>
        <authorList>
            <person name="Miyauchi S."/>
            <person name="Rancon A."/>
            <person name="Drula E."/>
            <person name="Hage H."/>
            <person name="Chaduli D."/>
            <person name="Favel A."/>
            <person name="Grisel S."/>
            <person name="Henrissat B."/>
            <person name="Herpoel-Gimbert I."/>
            <person name="Ruiz-Duenas F.J."/>
            <person name="Chevret D."/>
            <person name="Hainaut M."/>
            <person name="Lin J."/>
            <person name="Wang M."/>
            <person name="Pangilinan J."/>
            <person name="Lipzen A."/>
            <person name="Lesage-Meessen L."/>
            <person name="Navarro D."/>
            <person name="Riley R."/>
            <person name="Grigoriev I.V."/>
            <person name="Zhou S."/>
            <person name="Raouche S."/>
            <person name="Rosso M.N."/>
        </authorList>
    </citation>
    <scope>NUCLEOTIDE SEQUENCE [LARGE SCALE GENOMIC DNA]</scope>
    <source>
        <strain evidence="1 2">BRFM 1820</strain>
    </source>
</reference>
<dbReference type="STRING" id="139420.A0A371D2V7"/>
<feature type="non-terminal residue" evidence="1">
    <location>
        <position position="1"/>
    </location>
</feature>
<accession>A0A371D2V7</accession>
<dbReference type="OrthoDB" id="3266386at2759"/>